<accession>A0AAN0X6M2</accession>
<organism evidence="1 2">
    <name type="scientific">Borrelia hermsii</name>
    <dbReference type="NCBI Taxonomy" id="140"/>
    <lineage>
        <taxon>Bacteria</taxon>
        <taxon>Pseudomonadati</taxon>
        <taxon>Spirochaetota</taxon>
        <taxon>Spirochaetia</taxon>
        <taxon>Spirochaetales</taxon>
        <taxon>Borreliaceae</taxon>
        <taxon>Borrelia</taxon>
    </lineage>
</organism>
<name>A0AAN0X6M2_BORHE</name>
<reference evidence="1 2" key="1">
    <citation type="submission" date="2016-03" db="EMBL/GenBank/DDBJ databases">
        <title>Borrelia hermsii Genome sequencing and assembly.</title>
        <authorList>
            <person name="Bontemps-Gallo S."/>
            <person name="Stewart S."/>
        </authorList>
    </citation>
    <scope>NUCLEOTIDE SEQUENCE [LARGE SCALE GENOMIC DNA]</scope>
    <source>
        <strain evidence="1 2">DAH-2E7</strain>
        <plasmid evidence="2">lp28-2 sequence</plasmid>
    </source>
</reference>
<dbReference type="AlphaFoldDB" id="A0AAN0X6M2"/>
<sequence length="67" mass="7472">MKVRANTQTFLTSLTDTNKKRSEKDNGKTFAQYISDAIDCKSSSFLKVLLTVCPTKTLIKGCLNILK</sequence>
<geneLocation type="plasmid" evidence="2">
    <name>lp28-2 sequence</name>
</geneLocation>
<proteinExistence type="predicted"/>
<gene>
    <name evidence="1" type="ORF">A0V01_05910</name>
</gene>
<keyword evidence="1" id="KW-0614">Plasmid</keyword>
<evidence type="ECO:0000313" key="1">
    <source>
        <dbReference type="EMBL" id="AMR76127.1"/>
    </source>
</evidence>
<dbReference type="Proteomes" id="UP000075229">
    <property type="component" value="Plasmid Unnamed"/>
</dbReference>
<evidence type="ECO:0000313" key="2">
    <source>
        <dbReference type="Proteomes" id="UP000075229"/>
    </source>
</evidence>
<protein>
    <submittedName>
        <fullName evidence="1">Uncharacterized protein</fullName>
    </submittedName>
</protein>
<dbReference type="EMBL" id="CP014813">
    <property type="protein sequence ID" value="AMR76127.1"/>
    <property type="molecule type" value="Genomic_DNA"/>
</dbReference>